<name>A0A8S3PP20_MYTED</name>
<organism evidence="2 3">
    <name type="scientific">Mytilus edulis</name>
    <name type="common">Blue mussel</name>
    <dbReference type="NCBI Taxonomy" id="6550"/>
    <lineage>
        <taxon>Eukaryota</taxon>
        <taxon>Metazoa</taxon>
        <taxon>Spiralia</taxon>
        <taxon>Lophotrochozoa</taxon>
        <taxon>Mollusca</taxon>
        <taxon>Bivalvia</taxon>
        <taxon>Autobranchia</taxon>
        <taxon>Pteriomorphia</taxon>
        <taxon>Mytilida</taxon>
        <taxon>Mytiloidea</taxon>
        <taxon>Mytilidae</taxon>
        <taxon>Mytilinae</taxon>
        <taxon>Mytilus</taxon>
    </lineage>
</organism>
<feature type="compositionally biased region" description="Polar residues" evidence="1">
    <location>
        <begin position="173"/>
        <end position="199"/>
    </location>
</feature>
<evidence type="ECO:0000313" key="2">
    <source>
        <dbReference type="EMBL" id="CAG2185304.1"/>
    </source>
</evidence>
<evidence type="ECO:0000256" key="1">
    <source>
        <dbReference type="SAM" id="MobiDB-lite"/>
    </source>
</evidence>
<accession>A0A8S3PP20</accession>
<feature type="compositionally biased region" description="Acidic residues" evidence="1">
    <location>
        <begin position="205"/>
        <end position="215"/>
    </location>
</feature>
<comment type="caution">
    <text evidence="2">The sequence shown here is derived from an EMBL/GenBank/DDBJ whole genome shotgun (WGS) entry which is preliminary data.</text>
</comment>
<keyword evidence="3" id="KW-1185">Reference proteome</keyword>
<feature type="region of interest" description="Disordered" evidence="1">
    <location>
        <begin position="168"/>
        <end position="215"/>
    </location>
</feature>
<dbReference type="AlphaFoldDB" id="A0A8S3PP20"/>
<gene>
    <name evidence="2" type="ORF">MEDL_935</name>
</gene>
<evidence type="ECO:0000313" key="3">
    <source>
        <dbReference type="Proteomes" id="UP000683360"/>
    </source>
</evidence>
<proteinExistence type="predicted"/>
<protein>
    <submittedName>
        <fullName evidence="2">Uncharacterized protein</fullName>
    </submittedName>
</protein>
<reference evidence="2" key="1">
    <citation type="submission" date="2021-03" db="EMBL/GenBank/DDBJ databases">
        <authorList>
            <person name="Bekaert M."/>
        </authorList>
    </citation>
    <scope>NUCLEOTIDE SEQUENCE</scope>
</reference>
<dbReference type="Proteomes" id="UP000683360">
    <property type="component" value="Unassembled WGS sequence"/>
</dbReference>
<dbReference type="EMBL" id="CAJPWZ010000082">
    <property type="protein sequence ID" value="CAG2185304.1"/>
    <property type="molecule type" value="Genomic_DNA"/>
</dbReference>
<sequence length="215" mass="24743">MKSDKDLHALIDGTIKYIESRFKSLNEKPLSLLQIFNFHQWPLGRGFELAEFGNDQIVELVNQPQFTQIFSDNEKEQIKSEWTELKLYLSRFRANQLLNMYRSTDLRLSQPPSMFQLPPLPAKRMSVVNLFELSRNFSSRGQAWLMEKYIQQQEPVANVHGVVPHTPVPTITNASRGQSAPQQDKVSSGMNSNQSQINSLRDPGELDAEMEMEME</sequence>
<dbReference type="OrthoDB" id="2157345at2759"/>